<gene>
    <name evidence="2" type="ORF">BV898_15560</name>
</gene>
<comment type="caution">
    <text evidence="2">The sequence shown here is derived from an EMBL/GenBank/DDBJ whole genome shotgun (WGS) entry which is preliminary data.</text>
</comment>
<evidence type="ECO:0000256" key="1">
    <source>
        <dbReference type="SAM" id="Phobius"/>
    </source>
</evidence>
<feature type="transmembrane region" description="Helical" evidence="1">
    <location>
        <begin position="12"/>
        <end position="32"/>
    </location>
</feature>
<dbReference type="EMBL" id="MTYJ01000213">
    <property type="protein sequence ID" value="OWA51058.1"/>
    <property type="molecule type" value="Genomic_DNA"/>
</dbReference>
<dbReference type="Proteomes" id="UP000192578">
    <property type="component" value="Unassembled WGS sequence"/>
</dbReference>
<accession>A0A9X6ND61</accession>
<keyword evidence="1" id="KW-1133">Transmembrane helix</keyword>
<dbReference type="AlphaFoldDB" id="A0A9X6ND61"/>
<keyword evidence="1" id="KW-0812">Transmembrane</keyword>
<sequence length="111" mass="12590">MYSQHHLRYMLLLYLFVFISTSFLVVGQLTRVPQAEIRPKRSLVPLPFCEYCRNMGRSCKKYCIDEAVEQAPVSGGTSTQTPWITSNIPLIHKVQSSPSTTTNQRLTPTPS</sequence>
<organism evidence="2 3">
    <name type="scientific">Hypsibius exemplaris</name>
    <name type="common">Freshwater tardigrade</name>
    <dbReference type="NCBI Taxonomy" id="2072580"/>
    <lineage>
        <taxon>Eukaryota</taxon>
        <taxon>Metazoa</taxon>
        <taxon>Ecdysozoa</taxon>
        <taxon>Tardigrada</taxon>
        <taxon>Eutardigrada</taxon>
        <taxon>Parachela</taxon>
        <taxon>Hypsibioidea</taxon>
        <taxon>Hypsibiidae</taxon>
        <taxon>Hypsibius</taxon>
    </lineage>
</organism>
<keyword evidence="1" id="KW-0472">Membrane</keyword>
<reference evidence="3" key="1">
    <citation type="submission" date="2017-01" db="EMBL/GenBank/DDBJ databases">
        <title>Comparative genomics of anhydrobiosis in the tardigrade Hypsibius dujardini.</title>
        <authorList>
            <person name="Yoshida Y."/>
            <person name="Koutsovoulos G."/>
            <person name="Laetsch D."/>
            <person name="Stevens L."/>
            <person name="Kumar S."/>
            <person name="Horikawa D."/>
            <person name="Ishino K."/>
            <person name="Komine S."/>
            <person name="Tomita M."/>
            <person name="Blaxter M."/>
            <person name="Arakawa K."/>
        </authorList>
    </citation>
    <scope>NUCLEOTIDE SEQUENCE [LARGE SCALE GENOMIC DNA]</scope>
    <source>
        <strain evidence="3">Z151</strain>
    </source>
</reference>
<evidence type="ECO:0000313" key="3">
    <source>
        <dbReference type="Proteomes" id="UP000192578"/>
    </source>
</evidence>
<keyword evidence="3" id="KW-1185">Reference proteome</keyword>
<name>A0A9X6ND61_HYPEX</name>
<protein>
    <submittedName>
        <fullName evidence="2">Uncharacterized protein</fullName>
    </submittedName>
</protein>
<proteinExistence type="predicted"/>
<evidence type="ECO:0000313" key="2">
    <source>
        <dbReference type="EMBL" id="OWA51058.1"/>
    </source>
</evidence>